<dbReference type="KEGG" id="vta:B0726"/>
<evidence type="ECO:0000313" key="2">
    <source>
        <dbReference type="EMBL" id="SON52337.1"/>
    </source>
</evidence>
<dbReference type="OrthoDB" id="6394622at2"/>
<proteinExistence type="predicted"/>
<evidence type="ECO:0000256" key="1">
    <source>
        <dbReference type="SAM" id="MobiDB-lite"/>
    </source>
</evidence>
<protein>
    <submittedName>
        <fullName evidence="2">Uncharacterized protein</fullName>
    </submittedName>
</protein>
<dbReference type="EMBL" id="LT960612">
    <property type="protein sequence ID" value="SON52337.1"/>
    <property type="molecule type" value="Genomic_DNA"/>
</dbReference>
<dbReference type="AlphaFoldDB" id="A0A2N8ZKB5"/>
<dbReference type="Proteomes" id="UP000235828">
    <property type="component" value="Chromosome B"/>
</dbReference>
<accession>A0A2N8ZKB5</accession>
<dbReference type="RefSeq" id="WP_102524614.1">
    <property type="nucleotide sequence ID" value="NZ_LT960612.1"/>
</dbReference>
<name>A0A2N8ZKB5_9VIBR</name>
<gene>
    <name evidence="2" type="ORF">VTAP4600_B0726</name>
</gene>
<organism evidence="2 3">
    <name type="scientific">Vibrio tapetis subsp. tapetis</name>
    <dbReference type="NCBI Taxonomy" id="1671868"/>
    <lineage>
        <taxon>Bacteria</taxon>
        <taxon>Pseudomonadati</taxon>
        <taxon>Pseudomonadota</taxon>
        <taxon>Gammaproteobacteria</taxon>
        <taxon>Vibrionales</taxon>
        <taxon>Vibrionaceae</taxon>
        <taxon>Vibrio</taxon>
    </lineage>
</organism>
<evidence type="ECO:0000313" key="3">
    <source>
        <dbReference type="Proteomes" id="UP000235828"/>
    </source>
</evidence>
<feature type="region of interest" description="Disordered" evidence="1">
    <location>
        <begin position="599"/>
        <end position="623"/>
    </location>
</feature>
<reference evidence="2 3" key="1">
    <citation type="submission" date="2017-10" db="EMBL/GenBank/DDBJ databases">
        <authorList>
            <person name="Banno H."/>
            <person name="Chua N.-H."/>
        </authorList>
    </citation>
    <scope>NUCLEOTIDE SEQUENCE [LARGE SCALE GENOMIC DNA]</scope>
    <source>
        <strain evidence="2">Vibrio tapetis CECT4600</strain>
    </source>
</reference>
<feature type="compositionally biased region" description="Basic residues" evidence="1">
    <location>
        <begin position="608"/>
        <end position="622"/>
    </location>
</feature>
<keyword evidence="3" id="KW-1185">Reference proteome</keyword>
<sequence>MTAPNSDCLAFDHSMIQKSNGDFLPPSVCSTNIGNWLNKLQSAFGKKQASRAIPYIQKGIDTIYSELEAMRYKHYQKSSKSYGYGVADITDEPLWVVLVGQVSRNFASVVKIVHPSKTPNEAIRSKHINRTFSSFLEQKRTLLQHLQGGIANSGELGRLQAQILDGQIESLKKAYDTHEHFDENIWLILNDYYRKQQLLQMSRGKGKSSTAEAKGSIKDGSAVLDVSGELFAEAKIKFEKTWDFGAMRNELEASMSIGAKVAYQDKAHINLGTGGGATYKKGTPGKAEIGNVSMPGVNARLKQTNFTDPELENRNGFVPIQLIPGVDIGIDAFLAIEAGLKVTVTHQLTIGQIMSMKNEAELFVGAEVKGQVKGGINTSNIMGADEVFVGSISGSAFIGAKAKGSSTVTFMARGINAVSAQVSGAVSAGVGVNGTVESIVRRSGDIKFRMAAGATAGIGADVDFNTTVNPMLFKVILWDHLAHHFTTQAYQDRTNAKMDFKINNVVLTRCDEKLVTYLNQIKCDYNALAEMLWRLPADAHTSMAAGGTILHDAINKPDDAGIQQYLTSVGVADDEYLYDEDEMTNAELGIVHGAQALQSQNKADKQAKKSQSRGKRLKRKLKGLLVLPPRPETELAA</sequence>